<accession>A0A1A9B4W8</accession>
<proteinExistence type="predicted"/>
<dbReference type="AlphaFoldDB" id="A0A1A9B4W8"/>
<dbReference type="Proteomes" id="UP000199558">
    <property type="component" value="Unassembled WGS sequence"/>
</dbReference>
<protein>
    <submittedName>
        <fullName evidence="1">Uncharacterized protein</fullName>
    </submittedName>
</protein>
<gene>
    <name evidence="1" type="ORF">GA0070622_0920</name>
</gene>
<evidence type="ECO:0000313" key="1">
    <source>
        <dbReference type="EMBL" id="SBT63952.1"/>
    </source>
</evidence>
<sequence length="74" mass="8348">MSRSPRRPARPTVLPHRYVRQDGVPADPWSGLAPCRECNKLGRAGDVQHPEPTMPPTPPEAQELEARILGEREW</sequence>
<keyword evidence="2" id="KW-1185">Reference proteome</keyword>
<organism evidence="1 2">
    <name type="scientific">Micromonospora sediminicola</name>
    <dbReference type="NCBI Taxonomy" id="946078"/>
    <lineage>
        <taxon>Bacteria</taxon>
        <taxon>Bacillati</taxon>
        <taxon>Actinomycetota</taxon>
        <taxon>Actinomycetes</taxon>
        <taxon>Micromonosporales</taxon>
        <taxon>Micromonosporaceae</taxon>
        <taxon>Micromonospora</taxon>
    </lineage>
</organism>
<dbReference type="STRING" id="946078.GA0070622_0920"/>
<dbReference type="EMBL" id="FLRH01000003">
    <property type="protein sequence ID" value="SBT63952.1"/>
    <property type="molecule type" value="Genomic_DNA"/>
</dbReference>
<name>A0A1A9B4W8_9ACTN</name>
<reference evidence="2" key="1">
    <citation type="submission" date="2016-06" db="EMBL/GenBank/DDBJ databases">
        <authorList>
            <person name="Varghese N."/>
            <person name="Submissions Spin"/>
        </authorList>
    </citation>
    <scope>NUCLEOTIDE SEQUENCE [LARGE SCALE GENOMIC DNA]</scope>
    <source>
        <strain evidence="2">DSM 45794</strain>
    </source>
</reference>
<evidence type="ECO:0000313" key="2">
    <source>
        <dbReference type="Proteomes" id="UP000199558"/>
    </source>
</evidence>